<evidence type="ECO:0000256" key="1">
    <source>
        <dbReference type="SAM" id="MobiDB-lite"/>
    </source>
</evidence>
<keyword evidence="4" id="KW-1185">Reference proteome</keyword>
<dbReference type="Proteomes" id="UP000273158">
    <property type="component" value="Unassembled WGS sequence"/>
</dbReference>
<accession>A0A498CB18</accession>
<proteinExistence type="predicted"/>
<keyword evidence="2" id="KW-0472">Membrane</keyword>
<evidence type="ECO:0000256" key="2">
    <source>
        <dbReference type="SAM" id="Phobius"/>
    </source>
</evidence>
<keyword evidence="2" id="KW-1133">Transmembrane helix</keyword>
<name>A0A498CB18_9MICO</name>
<sequence>MTEPPGDGEPLGGGDIPAVELPAGGDAPDRPRRVRVTSQSASAPDAASTRGIALPGSSVDDAATVYARALRRSQLRLALGTVLGFVVVVVALSLGIALLPDLDRIVLAGIPLSWLLHAFAYYPVIIVFALLYVRTATRNERRFRALEDDG</sequence>
<feature type="region of interest" description="Disordered" evidence="1">
    <location>
        <begin position="1"/>
        <end position="52"/>
    </location>
</feature>
<gene>
    <name evidence="3" type="ORF">C7474_0293</name>
</gene>
<evidence type="ECO:0000313" key="3">
    <source>
        <dbReference type="EMBL" id="RLK52359.1"/>
    </source>
</evidence>
<dbReference type="AlphaFoldDB" id="A0A498CB18"/>
<comment type="caution">
    <text evidence="3">The sequence shown here is derived from an EMBL/GenBank/DDBJ whole genome shotgun (WGS) entry which is preliminary data.</text>
</comment>
<feature type="transmembrane region" description="Helical" evidence="2">
    <location>
        <begin position="105"/>
        <end position="133"/>
    </location>
</feature>
<dbReference type="EMBL" id="RCDB01000001">
    <property type="protein sequence ID" value="RLK52359.1"/>
    <property type="molecule type" value="Genomic_DNA"/>
</dbReference>
<keyword evidence="2" id="KW-0812">Transmembrane</keyword>
<organism evidence="3 4">
    <name type="scientific">Microbacterium telephonicum</name>
    <dbReference type="NCBI Taxonomy" id="1714841"/>
    <lineage>
        <taxon>Bacteria</taxon>
        <taxon>Bacillati</taxon>
        <taxon>Actinomycetota</taxon>
        <taxon>Actinomycetes</taxon>
        <taxon>Micrococcales</taxon>
        <taxon>Microbacteriaceae</taxon>
        <taxon>Microbacterium</taxon>
    </lineage>
</organism>
<feature type="transmembrane region" description="Helical" evidence="2">
    <location>
        <begin position="77"/>
        <end position="99"/>
    </location>
</feature>
<protein>
    <submittedName>
        <fullName evidence="3">Uncharacterized protein</fullName>
    </submittedName>
</protein>
<evidence type="ECO:0000313" key="4">
    <source>
        <dbReference type="Proteomes" id="UP000273158"/>
    </source>
</evidence>
<dbReference type="RefSeq" id="WP_241965045.1">
    <property type="nucleotide sequence ID" value="NZ_RCDB01000001.1"/>
</dbReference>
<reference evidence="3 4" key="1">
    <citation type="journal article" date="2015" name="Stand. Genomic Sci.">
        <title>Genomic Encyclopedia of Bacterial and Archaeal Type Strains, Phase III: the genomes of soil and plant-associated and newly described type strains.</title>
        <authorList>
            <person name="Whitman W.B."/>
            <person name="Woyke T."/>
            <person name="Klenk H.P."/>
            <person name="Zhou Y."/>
            <person name="Lilburn T.G."/>
            <person name="Beck B.J."/>
            <person name="De Vos P."/>
            <person name="Vandamme P."/>
            <person name="Eisen J.A."/>
            <person name="Garrity G."/>
            <person name="Hugenholtz P."/>
            <person name="Kyrpides N.C."/>
        </authorList>
    </citation>
    <scope>NUCLEOTIDE SEQUENCE [LARGE SCALE GENOMIC DNA]</scope>
    <source>
        <strain evidence="3 4">S2T63</strain>
    </source>
</reference>